<keyword evidence="2" id="KW-1185">Reference proteome</keyword>
<dbReference type="RefSeq" id="WP_046520509.1">
    <property type="nucleotide sequence ID" value="NZ_LAVS01000041.1"/>
</dbReference>
<dbReference type="OrthoDB" id="9806524at2"/>
<reference evidence="1 2" key="1">
    <citation type="submission" date="2018-11" db="EMBL/GenBank/DDBJ databases">
        <title>Draft genome analysis of Rheinheimera mesophila isolated from an industrial waste site.</title>
        <authorList>
            <person name="Yu Q."/>
            <person name="Qi Y."/>
            <person name="Zhang H."/>
            <person name="Lu Y."/>
            <person name="Pu J."/>
        </authorList>
    </citation>
    <scope>NUCLEOTIDE SEQUENCE [LARGE SCALE GENOMIC DNA]</scope>
    <source>
        <strain evidence="1 2">IITR13</strain>
    </source>
</reference>
<protein>
    <submittedName>
        <fullName evidence="1">Multidrug transporter</fullName>
    </submittedName>
</protein>
<evidence type="ECO:0000313" key="1">
    <source>
        <dbReference type="EMBL" id="RRJ23882.1"/>
    </source>
</evidence>
<accession>A0A3P3QRP4</accession>
<dbReference type="Proteomes" id="UP000276260">
    <property type="component" value="Unassembled WGS sequence"/>
</dbReference>
<organism evidence="1 2">
    <name type="scientific">Rheinheimera mesophila</name>
    <dbReference type="NCBI Taxonomy" id="1547515"/>
    <lineage>
        <taxon>Bacteria</taxon>
        <taxon>Pseudomonadati</taxon>
        <taxon>Pseudomonadota</taxon>
        <taxon>Gammaproteobacteria</taxon>
        <taxon>Chromatiales</taxon>
        <taxon>Chromatiaceae</taxon>
        <taxon>Rheinheimera</taxon>
    </lineage>
</organism>
<name>A0A3P3QRP4_9GAMM</name>
<proteinExistence type="predicted"/>
<sequence>MSLQIAPLQKEKHAQTKINTANALAFAHEQHILPVVVQEFVRVGAELPIVFIKDPASERFDVVAMLGLKTGENLMISEGKWQGFYVPKVLWNHPLILADDPSKEGQLLVALVESSPMVNTESGHALFNEDGSESDFLKSRVDSMREFFLQSQTTRAFNKALAEMELLVPQTLTIKLEGKPREITGIYIVDEKKLNSLSDEQLLDLNKRGLMPAIYAHLMSLQQVQRLGERANKAATAAA</sequence>
<dbReference type="Pfam" id="PF07277">
    <property type="entry name" value="SapC"/>
    <property type="match status" value="1"/>
</dbReference>
<dbReference type="AlphaFoldDB" id="A0A3P3QRP4"/>
<evidence type="ECO:0000313" key="2">
    <source>
        <dbReference type="Proteomes" id="UP000276260"/>
    </source>
</evidence>
<comment type="caution">
    <text evidence="1">The sequence shown here is derived from an EMBL/GenBank/DDBJ whole genome shotgun (WGS) entry which is preliminary data.</text>
</comment>
<gene>
    <name evidence="1" type="ORF">EIK76_07475</name>
</gene>
<dbReference type="InterPro" id="IPR010836">
    <property type="entry name" value="SapC"/>
</dbReference>
<dbReference type="EMBL" id="RRCF01000001">
    <property type="protein sequence ID" value="RRJ23882.1"/>
    <property type="molecule type" value="Genomic_DNA"/>
</dbReference>